<evidence type="ECO:0000313" key="4">
    <source>
        <dbReference type="Proteomes" id="UP000224854"/>
    </source>
</evidence>
<keyword evidence="2" id="KW-0812">Transmembrane</keyword>
<dbReference type="EMBL" id="NJEU01000400">
    <property type="protein sequence ID" value="PHH74945.1"/>
    <property type="molecule type" value="Genomic_DNA"/>
</dbReference>
<evidence type="ECO:0000256" key="2">
    <source>
        <dbReference type="SAM" id="Phobius"/>
    </source>
</evidence>
<feature type="region of interest" description="Disordered" evidence="1">
    <location>
        <begin position="198"/>
        <end position="242"/>
    </location>
</feature>
<feature type="compositionally biased region" description="Polar residues" evidence="1">
    <location>
        <begin position="198"/>
        <end position="209"/>
    </location>
</feature>
<proteinExistence type="predicted"/>
<sequence length="242" mass="27456">MAEPFPYWLQWTLVLVMTALVLSLLVVAQVVAMYSTAYLEAPRDIALFIEAVDCSISENESCDRDVAKVQRLEDKMRLSQLLRQIQKGGDDLREQLNRLLITDGTTALRISARLLWASRRADLEDRLRRLDLLRMRFLVVYLGIVTSMADKQPPPPPPLPRNSDKMLASLSPALPAFHKSLNESIAKRPPLRRLTTQAIGHQEKVSTPQRKGWAGVVEELQTSPRMHRRHASIEQSMARASQ</sequence>
<evidence type="ECO:0000256" key="1">
    <source>
        <dbReference type="SAM" id="MobiDB-lite"/>
    </source>
</evidence>
<feature type="transmembrane region" description="Helical" evidence="2">
    <location>
        <begin position="12"/>
        <end position="34"/>
    </location>
</feature>
<dbReference type="Proteomes" id="UP000224854">
    <property type="component" value="Unassembled WGS sequence"/>
</dbReference>
<keyword evidence="2" id="KW-1133">Transmembrane helix</keyword>
<dbReference type="OrthoDB" id="3757673at2759"/>
<evidence type="ECO:0000313" key="3">
    <source>
        <dbReference type="EMBL" id="PHH74945.1"/>
    </source>
</evidence>
<gene>
    <name evidence="3" type="ORF">CDD82_4710</name>
</gene>
<accession>A0A2C5YZE2</accession>
<name>A0A2C5YZE2_9HYPO</name>
<organism evidence="3 4">
    <name type="scientific">Ophiocordyceps australis</name>
    <dbReference type="NCBI Taxonomy" id="1399860"/>
    <lineage>
        <taxon>Eukaryota</taxon>
        <taxon>Fungi</taxon>
        <taxon>Dikarya</taxon>
        <taxon>Ascomycota</taxon>
        <taxon>Pezizomycotina</taxon>
        <taxon>Sordariomycetes</taxon>
        <taxon>Hypocreomycetidae</taxon>
        <taxon>Hypocreales</taxon>
        <taxon>Ophiocordycipitaceae</taxon>
        <taxon>Ophiocordyceps</taxon>
    </lineage>
</organism>
<keyword evidence="4" id="KW-1185">Reference proteome</keyword>
<reference evidence="3 4" key="1">
    <citation type="submission" date="2017-06" db="EMBL/GenBank/DDBJ databases">
        <title>Ant-infecting Ophiocordyceps genomes reveal a high diversity of potential behavioral manipulation genes and a possible major role for enterotoxins.</title>
        <authorList>
            <person name="De Bekker C."/>
            <person name="Evans H.C."/>
            <person name="Brachmann A."/>
            <person name="Hughes D.P."/>
        </authorList>
    </citation>
    <scope>NUCLEOTIDE SEQUENCE [LARGE SCALE GENOMIC DNA]</scope>
    <source>
        <strain evidence="3 4">1348a</strain>
    </source>
</reference>
<dbReference type="AlphaFoldDB" id="A0A2C5YZE2"/>
<comment type="caution">
    <text evidence="3">The sequence shown here is derived from an EMBL/GenBank/DDBJ whole genome shotgun (WGS) entry which is preliminary data.</text>
</comment>
<protein>
    <submittedName>
        <fullName evidence="3">Uncharacterized protein</fullName>
    </submittedName>
</protein>
<feature type="compositionally biased region" description="Polar residues" evidence="1">
    <location>
        <begin position="233"/>
        <end position="242"/>
    </location>
</feature>
<keyword evidence="2" id="KW-0472">Membrane</keyword>